<dbReference type="AlphaFoldDB" id="A0A9N8W394"/>
<protein>
    <submittedName>
        <fullName evidence="3">6926_t:CDS:1</fullName>
    </submittedName>
</protein>
<dbReference type="InterPro" id="IPR019545">
    <property type="entry name" value="DM13_domain"/>
</dbReference>
<evidence type="ECO:0000256" key="1">
    <source>
        <dbReference type="SAM" id="SignalP"/>
    </source>
</evidence>
<dbReference type="Proteomes" id="UP000789508">
    <property type="component" value="Unassembled WGS sequence"/>
</dbReference>
<dbReference type="EMBL" id="CAJVPS010000277">
    <property type="protein sequence ID" value="CAG8472718.1"/>
    <property type="molecule type" value="Genomic_DNA"/>
</dbReference>
<organism evidence="3 4">
    <name type="scientific">Ambispora leptoticha</name>
    <dbReference type="NCBI Taxonomy" id="144679"/>
    <lineage>
        <taxon>Eukaryota</taxon>
        <taxon>Fungi</taxon>
        <taxon>Fungi incertae sedis</taxon>
        <taxon>Mucoromycota</taxon>
        <taxon>Glomeromycotina</taxon>
        <taxon>Glomeromycetes</taxon>
        <taxon>Archaeosporales</taxon>
        <taxon>Ambisporaceae</taxon>
        <taxon>Ambispora</taxon>
    </lineage>
</organism>
<evidence type="ECO:0000313" key="4">
    <source>
        <dbReference type="Proteomes" id="UP000789508"/>
    </source>
</evidence>
<keyword evidence="1" id="KW-0732">Signal</keyword>
<keyword evidence="4" id="KW-1185">Reference proteome</keyword>
<accession>A0A9N8W394</accession>
<gene>
    <name evidence="3" type="ORF">ALEPTO_LOCUS2091</name>
</gene>
<sequence length="277" mass="30545">MSKNHSNSFISTTCMLTSFLALLIFLVLESHIVVVSATQCDPNVFNATSAPLQQIANTSMSYNITINGTVVVTDGCTFTVQNFVYYYAAPLSFWYGSNDTNPTSPAVAISNMTVTQSFVPSSIAFKLDNQFSFSDFSVLKLISTQENYVIAFAQLRSSPTSKNSNNNGNGNSTQGKSGATSVIIDWNLLKYLMIDPAIIEQRRIATQLGPCPKGGYHELRSHYTYGSLFWAFCFGLPRCFGYSRKKTVCRNCNATFEGIAFPEPGHYNLPPPSQQKQ</sequence>
<dbReference type="OrthoDB" id="2273117at2759"/>
<feature type="signal peptide" evidence="1">
    <location>
        <begin position="1"/>
        <end position="37"/>
    </location>
</feature>
<reference evidence="3" key="1">
    <citation type="submission" date="2021-06" db="EMBL/GenBank/DDBJ databases">
        <authorList>
            <person name="Kallberg Y."/>
            <person name="Tangrot J."/>
            <person name="Rosling A."/>
        </authorList>
    </citation>
    <scope>NUCLEOTIDE SEQUENCE</scope>
    <source>
        <strain evidence="3">FL130A</strain>
    </source>
</reference>
<comment type="caution">
    <text evidence="3">The sequence shown here is derived from an EMBL/GenBank/DDBJ whole genome shotgun (WGS) entry which is preliminary data.</text>
</comment>
<evidence type="ECO:0000259" key="2">
    <source>
        <dbReference type="PROSITE" id="PS51549"/>
    </source>
</evidence>
<feature type="chain" id="PRO_5040184841" evidence="1">
    <location>
        <begin position="38"/>
        <end position="277"/>
    </location>
</feature>
<dbReference type="PROSITE" id="PS51549">
    <property type="entry name" value="DM13"/>
    <property type="match status" value="1"/>
</dbReference>
<evidence type="ECO:0000313" key="3">
    <source>
        <dbReference type="EMBL" id="CAG8472718.1"/>
    </source>
</evidence>
<feature type="domain" description="DM13" evidence="2">
    <location>
        <begin position="53"/>
        <end position="156"/>
    </location>
</feature>
<proteinExistence type="predicted"/>
<name>A0A9N8W394_9GLOM</name>